<keyword evidence="4" id="KW-1185">Reference proteome</keyword>
<gene>
    <name evidence="3" type="ORF">N7509_009620</name>
</gene>
<organism evidence="3 4">
    <name type="scientific">Penicillium cosmopolitanum</name>
    <dbReference type="NCBI Taxonomy" id="1131564"/>
    <lineage>
        <taxon>Eukaryota</taxon>
        <taxon>Fungi</taxon>
        <taxon>Dikarya</taxon>
        <taxon>Ascomycota</taxon>
        <taxon>Pezizomycotina</taxon>
        <taxon>Eurotiomycetes</taxon>
        <taxon>Eurotiomycetidae</taxon>
        <taxon>Eurotiales</taxon>
        <taxon>Aspergillaceae</taxon>
        <taxon>Penicillium</taxon>
    </lineage>
</organism>
<keyword evidence="1" id="KW-1133">Transmembrane helix</keyword>
<comment type="caution">
    <text evidence="3">The sequence shown here is derived from an EMBL/GenBank/DDBJ whole genome shotgun (WGS) entry which is preliminary data.</text>
</comment>
<dbReference type="EMBL" id="JAPZBU010000009">
    <property type="protein sequence ID" value="KAJ5387079.1"/>
    <property type="molecule type" value="Genomic_DNA"/>
</dbReference>
<reference evidence="3" key="1">
    <citation type="submission" date="2022-12" db="EMBL/GenBank/DDBJ databases">
        <authorList>
            <person name="Petersen C."/>
        </authorList>
    </citation>
    <scope>NUCLEOTIDE SEQUENCE</scope>
    <source>
        <strain evidence="3">IBT 29677</strain>
    </source>
</reference>
<evidence type="ECO:0000256" key="2">
    <source>
        <dbReference type="SAM" id="SignalP"/>
    </source>
</evidence>
<evidence type="ECO:0000313" key="3">
    <source>
        <dbReference type="EMBL" id="KAJ5387079.1"/>
    </source>
</evidence>
<evidence type="ECO:0000313" key="4">
    <source>
        <dbReference type="Proteomes" id="UP001147747"/>
    </source>
</evidence>
<dbReference type="RefSeq" id="XP_056484877.1">
    <property type="nucleotide sequence ID" value="XM_056634257.1"/>
</dbReference>
<evidence type="ECO:0000256" key="1">
    <source>
        <dbReference type="SAM" id="Phobius"/>
    </source>
</evidence>
<keyword evidence="2" id="KW-0732">Signal</keyword>
<dbReference type="Proteomes" id="UP001147747">
    <property type="component" value="Unassembled WGS sequence"/>
</dbReference>
<feature type="transmembrane region" description="Helical" evidence="1">
    <location>
        <begin position="314"/>
        <end position="339"/>
    </location>
</feature>
<dbReference type="OrthoDB" id="3009728at2759"/>
<reference evidence="3" key="2">
    <citation type="journal article" date="2023" name="IMA Fungus">
        <title>Comparative genomic study of the Penicillium genus elucidates a diverse pangenome and 15 lateral gene transfer events.</title>
        <authorList>
            <person name="Petersen C."/>
            <person name="Sorensen T."/>
            <person name="Nielsen M.R."/>
            <person name="Sondergaard T.E."/>
            <person name="Sorensen J.L."/>
            <person name="Fitzpatrick D.A."/>
            <person name="Frisvad J.C."/>
            <person name="Nielsen K.L."/>
        </authorList>
    </citation>
    <scope>NUCLEOTIDE SEQUENCE</scope>
    <source>
        <strain evidence="3">IBT 29677</strain>
    </source>
</reference>
<dbReference type="AlphaFoldDB" id="A0A9X0B3R9"/>
<keyword evidence="1" id="KW-0812">Transmembrane</keyword>
<dbReference type="GeneID" id="81373237"/>
<sequence length="357" mass="40082">MLIYLSLLRLLYLVTFFEAAIAEKHRLQKWFARYENAFSNLTRGNCSTEYQIYVKDSIGNATIYPDLEIWQIDDTISPLLNCLLEETPELYKTILASSQVLLGLMPTILVNVGPSLHETAILQTYGKRHILGVLVALGSPSVLFDNTVGLRELVASILSLKDSIPTSLLWGPNHVTIILEYIMAITAIANIGEVCYEIGVKSALTISQEEQALPAIWICIGALIHILGGVILRVAQKKRQPGGFWVSYLNFDFLRWLERQFSPPVKIEPIEFELRPCSVFEMVVSWLIGILATLNIIWGTVLFSSILFAPLEEALWIVLRIMLSAILCQIVVGFEICVIREQKSSDRELARMVACAL</sequence>
<feature type="signal peptide" evidence="2">
    <location>
        <begin position="1"/>
        <end position="22"/>
    </location>
</feature>
<feature type="chain" id="PRO_5040769503" evidence="2">
    <location>
        <begin position="23"/>
        <end position="357"/>
    </location>
</feature>
<feature type="transmembrane region" description="Helical" evidence="1">
    <location>
        <begin position="215"/>
        <end position="235"/>
    </location>
</feature>
<name>A0A9X0B3R9_9EURO</name>
<accession>A0A9X0B3R9</accession>
<keyword evidence="1" id="KW-0472">Membrane</keyword>
<feature type="transmembrane region" description="Helical" evidence="1">
    <location>
        <begin position="283"/>
        <end position="308"/>
    </location>
</feature>
<proteinExistence type="predicted"/>
<protein>
    <submittedName>
        <fullName evidence="3">Uncharacterized protein</fullName>
    </submittedName>
</protein>